<accession>A0ABT7C4Y2</accession>
<feature type="domain" description="Histidine kinase" evidence="11">
    <location>
        <begin position="177"/>
        <end position="397"/>
    </location>
</feature>
<protein>
    <recommendedName>
        <fullName evidence="3">histidine kinase</fullName>
        <ecNumber evidence="3">2.7.13.3</ecNumber>
    </recommendedName>
</protein>
<dbReference type="InterPro" id="IPR036890">
    <property type="entry name" value="HATPase_C_sf"/>
</dbReference>
<dbReference type="PANTHER" id="PTHR45436">
    <property type="entry name" value="SENSOR HISTIDINE KINASE YKOH"/>
    <property type="match status" value="1"/>
</dbReference>
<organism evidence="13 14">
    <name type="scientific">Gulosibacter molinativorax</name>
    <dbReference type="NCBI Taxonomy" id="256821"/>
    <lineage>
        <taxon>Bacteria</taxon>
        <taxon>Bacillati</taxon>
        <taxon>Actinomycetota</taxon>
        <taxon>Actinomycetes</taxon>
        <taxon>Micrococcales</taxon>
        <taxon>Microbacteriaceae</taxon>
        <taxon>Gulosibacter</taxon>
    </lineage>
</organism>
<proteinExistence type="predicted"/>
<keyword evidence="6 10" id="KW-0812">Transmembrane</keyword>
<reference evidence="13" key="2">
    <citation type="journal article" date="2022" name="Sci. Rep.">
        <title>In silico prediction of the enzymes involved in the degradation of the herbicide molinate by Gulosibacter molinativorax ON4T.</title>
        <authorList>
            <person name="Lopes A.R."/>
            <person name="Bunin E."/>
            <person name="Viana A.T."/>
            <person name="Froufe H."/>
            <person name="Munoz-Merida A."/>
            <person name="Pinho D."/>
            <person name="Figueiredo J."/>
            <person name="Barroso C."/>
            <person name="Vaz-Moreira I."/>
            <person name="Bellanger X."/>
            <person name="Egas C."/>
            <person name="Nunes O.C."/>
        </authorList>
    </citation>
    <scope>NUCLEOTIDE SEQUENCE</scope>
    <source>
        <strain evidence="13">ON4</strain>
    </source>
</reference>
<dbReference type="Proteomes" id="UP001170379">
    <property type="component" value="Unassembled WGS sequence"/>
</dbReference>
<comment type="subcellular location">
    <subcellularLocation>
        <location evidence="2">Cell membrane</location>
    </subcellularLocation>
</comment>
<evidence type="ECO:0000256" key="6">
    <source>
        <dbReference type="ARBA" id="ARBA00022692"/>
    </source>
</evidence>
<name>A0ABT7C4Y2_9MICO</name>
<feature type="transmembrane region" description="Helical" evidence="10">
    <location>
        <begin position="12"/>
        <end position="36"/>
    </location>
</feature>
<dbReference type="Gene3D" id="6.10.340.10">
    <property type="match status" value="1"/>
</dbReference>
<dbReference type="EC" id="2.7.13.3" evidence="3"/>
<evidence type="ECO:0000313" key="14">
    <source>
        <dbReference type="Proteomes" id="UP001170379"/>
    </source>
</evidence>
<dbReference type="SUPFAM" id="SSF47384">
    <property type="entry name" value="Homodimeric domain of signal transducing histidine kinase"/>
    <property type="match status" value="1"/>
</dbReference>
<keyword evidence="9" id="KW-0902">Two-component regulatory system</keyword>
<evidence type="ECO:0000259" key="11">
    <source>
        <dbReference type="PROSITE" id="PS50109"/>
    </source>
</evidence>
<dbReference type="SMART" id="SM00304">
    <property type="entry name" value="HAMP"/>
    <property type="match status" value="1"/>
</dbReference>
<dbReference type="PROSITE" id="PS50109">
    <property type="entry name" value="HIS_KIN"/>
    <property type="match status" value="1"/>
</dbReference>
<keyword evidence="8 10" id="KW-1133">Transmembrane helix</keyword>
<keyword evidence="7" id="KW-0418">Kinase</keyword>
<dbReference type="Gene3D" id="3.30.565.10">
    <property type="entry name" value="Histidine kinase-like ATPase, C-terminal domain"/>
    <property type="match status" value="1"/>
</dbReference>
<dbReference type="Pfam" id="PF02518">
    <property type="entry name" value="HATPase_c"/>
    <property type="match status" value="1"/>
</dbReference>
<comment type="catalytic activity">
    <reaction evidence="1">
        <text>ATP + protein L-histidine = ADP + protein N-phospho-L-histidine.</text>
        <dbReference type="EC" id="2.7.13.3"/>
    </reaction>
</comment>
<evidence type="ECO:0000256" key="1">
    <source>
        <dbReference type="ARBA" id="ARBA00000085"/>
    </source>
</evidence>
<dbReference type="SUPFAM" id="SSF55874">
    <property type="entry name" value="ATPase domain of HSP90 chaperone/DNA topoisomerase II/histidine kinase"/>
    <property type="match status" value="1"/>
</dbReference>
<dbReference type="SMART" id="SM00388">
    <property type="entry name" value="HisKA"/>
    <property type="match status" value="1"/>
</dbReference>
<evidence type="ECO:0000256" key="9">
    <source>
        <dbReference type="ARBA" id="ARBA00023012"/>
    </source>
</evidence>
<dbReference type="InterPro" id="IPR003661">
    <property type="entry name" value="HisK_dim/P_dom"/>
</dbReference>
<feature type="transmembrane region" description="Helical" evidence="10">
    <location>
        <begin position="94"/>
        <end position="114"/>
    </location>
</feature>
<dbReference type="CDD" id="cd06225">
    <property type="entry name" value="HAMP"/>
    <property type="match status" value="1"/>
</dbReference>
<dbReference type="CDD" id="cd00082">
    <property type="entry name" value="HisKA"/>
    <property type="match status" value="1"/>
</dbReference>
<dbReference type="InterPro" id="IPR003594">
    <property type="entry name" value="HATPase_dom"/>
</dbReference>
<evidence type="ECO:0000256" key="10">
    <source>
        <dbReference type="SAM" id="Phobius"/>
    </source>
</evidence>
<dbReference type="Pfam" id="PF00512">
    <property type="entry name" value="HisKA"/>
    <property type="match status" value="1"/>
</dbReference>
<evidence type="ECO:0000259" key="12">
    <source>
        <dbReference type="PROSITE" id="PS50885"/>
    </source>
</evidence>
<dbReference type="InterPro" id="IPR036097">
    <property type="entry name" value="HisK_dim/P_sf"/>
</dbReference>
<evidence type="ECO:0000256" key="7">
    <source>
        <dbReference type="ARBA" id="ARBA00022777"/>
    </source>
</evidence>
<keyword evidence="4" id="KW-0597">Phosphoprotein</keyword>
<evidence type="ECO:0000256" key="8">
    <source>
        <dbReference type="ARBA" id="ARBA00022989"/>
    </source>
</evidence>
<evidence type="ECO:0000256" key="3">
    <source>
        <dbReference type="ARBA" id="ARBA00012438"/>
    </source>
</evidence>
<dbReference type="RefSeq" id="WP_026935726.1">
    <property type="nucleotide sequence ID" value="NZ_CP028426.1"/>
</dbReference>
<dbReference type="Gene3D" id="1.10.287.130">
    <property type="match status" value="1"/>
</dbReference>
<dbReference type="InterPro" id="IPR005467">
    <property type="entry name" value="His_kinase_dom"/>
</dbReference>
<reference evidence="13" key="1">
    <citation type="submission" date="2018-03" db="EMBL/GenBank/DDBJ databases">
        <authorList>
            <person name="Nunes O.C."/>
            <person name="Lopes A.R."/>
            <person name="Froufe H."/>
            <person name="Munoz-Merida A."/>
            <person name="Barroso C."/>
            <person name="Egas C."/>
        </authorList>
    </citation>
    <scope>NUCLEOTIDE SEQUENCE</scope>
    <source>
        <strain evidence="13">ON4</strain>
    </source>
</reference>
<evidence type="ECO:0000256" key="5">
    <source>
        <dbReference type="ARBA" id="ARBA00022679"/>
    </source>
</evidence>
<evidence type="ECO:0000256" key="2">
    <source>
        <dbReference type="ARBA" id="ARBA00004236"/>
    </source>
</evidence>
<comment type="caution">
    <text evidence="13">The sequence shown here is derived from an EMBL/GenBank/DDBJ whole genome shotgun (WGS) entry which is preliminary data.</text>
</comment>
<feature type="domain" description="HAMP" evidence="12">
    <location>
        <begin position="116"/>
        <end position="169"/>
    </location>
</feature>
<evidence type="ECO:0000313" key="13">
    <source>
        <dbReference type="EMBL" id="MDJ1370256.1"/>
    </source>
</evidence>
<gene>
    <name evidence="13" type="ORF">C7K25_02520</name>
</gene>
<keyword evidence="5" id="KW-0808">Transferase</keyword>
<evidence type="ECO:0000256" key="4">
    <source>
        <dbReference type="ARBA" id="ARBA00022553"/>
    </source>
</evidence>
<dbReference type="InterPro" id="IPR050428">
    <property type="entry name" value="TCS_sensor_his_kinase"/>
</dbReference>
<dbReference type="EMBL" id="PXVD01000003">
    <property type="protein sequence ID" value="MDJ1370256.1"/>
    <property type="molecule type" value="Genomic_DNA"/>
</dbReference>
<dbReference type="PANTHER" id="PTHR45436:SF5">
    <property type="entry name" value="SENSOR HISTIDINE KINASE TRCS"/>
    <property type="match status" value="1"/>
</dbReference>
<dbReference type="SUPFAM" id="SSF158472">
    <property type="entry name" value="HAMP domain-like"/>
    <property type="match status" value="1"/>
</dbReference>
<dbReference type="PROSITE" id="PS50885">
    <property type="entry name" value="HAMP"/>
    <property type="match status" value="1"/>
</dbReference>
<keyword evidence="10" id="KW-0472">Membrane</keyword>
<dbReference type="InterPro" id="IPR003660">
    <property type="entry name" value="HAMP_dom"/>
</dbReference>
<dbReference type="SMART" id="SM00387">
    <property type="entry name" value="HATPase_c"/>
    <property type="match status" value="1"/>
</dbReference>
<sequence>MRKLWAKLSYRTQLTVMIATVMLVGGVTLLVVQYVVLQALLSEAVTVQDNMISDVGEVSGGTPTDDDGTAVLQHGPRWMQADPIVAEVLRGVQLWSGALLLVFVVLAILGAWLVSRQASRRIARVTEATNAITERDLSQRLALPGPDDEIKQLGTAIDSMVARLENAFTRQEAFIANASHEFRTPLATSRMALQLAVRQERVPEDLLPEVESVLASNRRMEELVGALLIVAQCRADAELPQQEVDIVALIPEVVRESSSLGEQTQLTVETLLPERPLVMNANKPLLRTLFANLVGNAIRHNTPGGFVRIELGADSECVRFEITNSGADSFDSTTVGRLTEPFHRGERSRLRNDDGSEAGTGLGLALVESITSLHRGSLELIPRTGGGLRVLLLLPQH</sequence>
<keyword evidence="14" id="KW-1185">Reference proteome</keyword>
<dbReference type="Pfam" id="PF00672">
    <property type="entry name" value="HAMP"/>
    <property type="match status" value="1"/>
</dbReference>